<protein>
    <submittedName>
        <fullName evidence="1">Uncharacterized protein</fullName>
    </submittedName>
</protein>
<dbReference type="EMBL" id="CM044706">
    <property type="protein sequence ID" value="KAI5657583.1"/>
    <property type="molecule type" value="Genomic_DNA"/>
</dbReference>
<evidence type="ECO:0000313" key="1">
    <source>
        <dbReference type="EMBL" id="KAI5657583.1"/>
    </source>
</evidence>
<gene>
    <name evidence="1" type="ORF">M9H77_26376</name>
</gene>
<proteinExistence type="predicted"/>
<organism evidence="1 2">
    <name type="scientific">Catharanthus roseus</name>
    <name type="common">Madagascar periwinkle</name>
    <name type="synonym">Vinca rosea</name>
    <dbReference type="NCBI Taxonomy" id="4058"/>
    <lineage>
        <taxon>Eukaryota</taxon>
        <taxon>Viridiplantae</taxon>
        <taxon>Streptophyta</taxon>
        <taxon>Embryophyta</taxon>
        <taxon>Tracheophyta</taxon>
        <taxon>Spermatophyta</taxon>
        <taxon>Magnoliopsida</taxon>
        <taxon>eudicotyledons</taxon>
        <taxon>Gunneridae</taxon>
        <taxon>Pentapetalae</taxon>
        <taxon>asterids</taxon>
        <taxon>lamiids</taxon>
        <taxon>Gentianales</taxon>
        <taxon>Apocynaceae</taxon>
        <taxon>Rauvolfioideae</taxon>
        <taxon>Vinceae</taxon>
        <taxon>Catharanthinae</taxon>
        <taxon>Catharanthus</taxon>
    </lineage>
</organism>
<accession>A0ACC0A9I6</accession>
<dbReference type="Proteomes" id="UP001060085">
    <property type="component" value="Linkage Group LG06"/>
</dbReference>
<keyword evidence="2" id="KW-1185">Reference proteome</keyword>
<comment type="caution">
    <text evidence="1">The sequence shown here is derived from an EMBL/GenBank/DDBJ whole genome shotgun (WGS) entry which is preliminary data.</text>
</comment>
<name>A0ACC0A9I6_CATRO</name>
<reference evidence="2" key="1">
    <citation type="journal article" date="2023" name="Nat. Plants">
        <title>Single-cell RNA sequencing provides a high-resolution roadmap for understanding the multicellular compartmentation of specialized metabolism.</title>
        <authorList>
            <person name="Sun S."/>
            <person name="Shen X."/>
            <person name="Li Y."/>
            <person name="Li Y."/>
            <person name="Wang S."/>
            <person name="Li R."/>
            <person name="Zhang H."/>
            <person name="Shen G."/>
            <person name="Guo B."/>
            <person name="Wei J."/>
            <person name="Xu J."/>
            <person name="St-Pierre B."/>
            <person name="Chen S."/>
            <person name="Sun C."/>
        </authorList>
    </citation>
    <scope>NUCLEOTIDE SEQUENCE [LARGE SCALE GENOMIC DNA]</scope>
</reference>
<sequence length="139" mass="15865">MGLTLNHVRKIILQGGDGIIFEVDEAVAKQFVTIKHMIEDSLTSRGPILLPKVPDNILTKFIEYCMWLLNHPPTVGCCGLPQHKWPLPLACEDVLDMIKRKDPKHIHKIFNITSDVSPEEEERSEGRIRRLSNNNLPIH</sequence>
<evidence type="ECO:0000313" key="2">
    <source>
        <dbReference type="Proteomes" id="UP001060085"/>
    </source>
</evidence>